<protein>
    <submittedName>
        <fullName evidence="1">Uncharacterized protein</fullName>
    </submittedName>
</protein>
<dbReference type="Proteomes" id="UP000319023">
    <property type="component" value="Unassembled WGS sequence"/>
</dbReference>
<name>A0A520LSP4_9GAMM</name>
<dbReference type="EMBL" id="SHBN01000019">
    <property type="protein sequence ID" value="RZO12006.1"/>
    <property type="molecule type" value="Genomic_DNA"/>
</dbReference>
<accession>A0A520LSP4</accession>
<reference evidence="1 2" key="1">
    <citation type="submission" date="2019-02" db="EMBL/GenBank/DDBJ databases">
        <title>Prokaryotic population dynamics and viral predation in marine succession experiment using metagenomics: the confinement effect.</title>
        <authorList>
            <person name="Haro-Moreno J.M."/>
            <person name="Rodriguez-Valera F."/>
            <person name="Lopez-Perez M."/>
        </authorList>
    </citation>
    <scope>NUCLEOTIDE SEQUENCE [LARGE SCALE GENOMIC DNA]</scope>
    <source>
        <strain evidence="1">MED-G168</strain>
    </source>
</reference>
<gene>
    <name evidence="1" type="ORF">EVB01_01390</name>
</gene>
<evidence type="ECO:0000313" key="2">
    <source>
        <dbReference type="Proteomes" id="UP000319023"/>
    </source>
</evidence>
<sequence>MHFSIILKICFFVLIGLTACQTKELTPYEKAKNPYAHLGVEGYMGAAMTSCLGMAPQGPPIVRRKDGATVIADDHSPEQSGYFDCVDQEIAMSENRIKKDSE</sequence>
<evidence type="ECO:0000313" key="1">
    <source>
        <dbReference type="EMBL" id="RZO12006.1"/>
    </source>
</evidence>
<dbReference type="AlphaFoldDB" id="A0A520LSP4"/>
<proteinExistence type="predicted"/>
<organism evidence="1 2">
    <name type="scientific">SAR86 cluster bacterium</name>
    <dbReference type="NCBI Taxonomy" id="2030880"/>
    <lineage>
        <taxon>Bacteria</taxon>
        <taxon>Pseudomonadati</taxon>
        <taxon>Pseudomonadota</taxon>
        <taxon>Gammaproteobacteria</taxon>
        <taxon>SAR86 cluster</taxon>
    </lineage>
</organism>
<comment type="caution">
    <text evidence="1">The sequence shown here is derived from an EMBL/GenBank/DDBJ whole genome shotgun (WGS) entry which is preliminary data.</text>
</comment>